<evidence type="ECO:0000313" key="2">
    <source>
        <dbReference type="EMBL" id="CUP72356.1"/>
    </source>
</evidence>
<accession>A0A174QKQ1</accession>
<sequence length="181" mass="20660">MKDLAKMCLTAIISLLAVIVCCLVCSSCQASRNIETQKQIDYSDDFNRIQSVIQSLRADVSKQTKITNDRLSNLKLENKTVYLSAPDSVGKQHVVKESTTTASKQEQERTEVDETVSVTLQHLSNMLDTLSNKVDAILNQKENIVELSWWDLHKDNVYCCIIGLLIVSWLWDKLKKKYPFY</sequence>
<evidence type="ECO:0008006" key="4">
    <source>
        <dbReference type="Google" id="ProtNLM"/>
    </source>
</evidence>
<protein>
    <recommendedName>
        <fullName evidence="4">Histidine kinase</fullName>
    </recommendedName>
</protein>
<proteinExistence type="predicted"/>
<gene>
    <name evidence="2" type="ORF">ERS852558_00873</name>
</gene>
<dbReference type="AlphaFoldDB" id="A0A174QKQ1"/>
<dbReference type="EMBL" id="CZBL01000002">
    <property type="protein sequence ID" value="CUP72356.1"/>
    <property type="molecule type" value="Genomic_DNA"/>
</dbReference>
<name>A0A174QKQ1_9BACE</name>
<organism evidence="2 3">
    <name type="scientific">Bacteroides caccae</name>
    <dbReference type="NCBI Taxonomy" id="47678"/>
    <lineage>
        <taxon>Bacteria</taxon>
        <taxon>Pseudomonadati</taxon>
        <taxon>Bacteroidota</taxon>
        <taxon>Bacteroidia</taxon>
        <taxon>Bacteroidales</taxon>
        <taxon>Bacteroidaceae</taxon>
        <taxon>Bacteroides</taxon>
    </lineage>
</organism>
<reference evidence="2 3" key="1">
    <citation type="submission" date="2015-09" db="EMBL/GenBank/DDBJ databases">
        <authorList>
            <consortium name="Pathogen Informatics"/>
        </authorList>
    </citation>
    <scope>NUCLEOTIDE SEQUENCE [LARGE SCALE GENOMIC DNA]</scope>
    <source>
        <strain evidence="2 3">2789STDY5834946</strain>
    </source>
</reference>
<dbReference type="Proteomes" id="UP000095725">
    <property type="component" value="Unassembled WGS sequence"/>
</dbReference>
<keyword evidence="1" id="KW-0732">Signal</keyword>
<feature type="signal peptide" evidence="1">
    <location>
        <begin position="1"/>
        <end position="30"/>
    </location>
</feature>
<feature type="chain" id="PRO_5008031009" description="Histidine kinase" evidence="1">
    <location>
        <begin position="31"/>
        <end position="181"/>
    </location>
</feature>
<dbReference type="RefSeq" id="WP_055255972.1">
    <property type="nucleotide sequence ID" value="NZ_CZBL01000002.1"/>
</dbReference>
<evidence type="ECO:0000313" key="3">
    <source>
        <dbReference type="Proteomes" id="UP000095725"/>
    </source>
</evidence>
<evidence type="ECO:0000256" key="1">
    <source>
        <dbReference type="SAM" id="SignalP"/>
    </source>
</evidence>